<dbReference type="InterPro" id="IPR039418">
    <property type="entry name" value="LexA-like"/>
</dbReference>
<dbReference type="MEROPS" id="S24.A20"/>
<accession>B8GUD2</accession>
<feature type="domain" description="Peptidase S24/S26A/S26B/S26C" evidence="1">
    <location>
        <begin position="30"/>
        <end position="107"/>
    </location>
</feature>
<organism evidence="2 3">
    <name type="scientific">Thioalkalivibrio sulfidiphilus (strain HL-EbGR7)</name>
    <dbReference type="NCBI Taxonomy" id="396588"/>
    <lineage>
        <taxon>Bacteria</taxon>
        <taxon>Pseudomonadati</taxon>
        <taxon>Pseudomonadota</taxon>
        <taxon>Gammaproteobacteria</taxon>
        <taxon>Chromatiales</taxon>
        <taxon>Ectothiorhodospiraceae</taxon>
        <taxon>Thioalkalivibrio</taxon>
    </lineage>
</organism>
<dbReference type="InterPro" id="IPR036286">
    <property type="entry name" value="LexA/Signal_pep-like_sf"/>
</dbReference>
<dbReference type="EMBL" id="CP001339">
    <property type="protein sequence ID" value="ACL73252.1"/>
    <property type="molecule type" value="Genomic_DNA"/>
</dbReference>
<dbReference type="InterPro" id="IPR015927">
    <property type="entry name" value="Peptidase_S24_S26A/B/C"/>
</dbReference>
<dbReference type="OrthoDB" id="9791537at2"/>
<dbReference type="KEGG" id="tgr:Tgr7_2172"/>
<name>B8GUD2_THISH</name>
<sequence length="126" mass="14032">MSDAYSIFDPKRIRVETPDVDPGVGSGCATSEPFALRVLGDSMSPEFEHGVIIIVDPAGHVESGSYVVARHEEEYLFRQLLIEEGRYYLVALKDDHRKLEISGVDAIAGVVTQRAGTRRSQRKHYV</sequence>
<evidence type="ECO:0000259" key="1">
    <source>
        <dbReference type="Pfam" id="PF00717"/>
    </source>
</evidence>
<dbReference type="Proteomes" id="UP000002383">
    <property type="component" value="Chromosome"/>
</dbReference>
<keyword evidence="3" id="KW-1185">Reference proteome</keyword>
<dbReference type="Pfam" id="PF00717">
    <property type="entry name" value="Peptidase_S24"/>
    <property type="match status" value="1"/>
</dbReference>
<dbReference type="AlphaFoldDB" id="B8GUD2"/>
<evidence type="ECO:0000313" key="3">
    <source>
        <dbReference type="Proteomes" id="UP000002383"/>
    </source>
</evidence>
<gene>
    <name evidence="2" type="ordered locus">Tgr7_2172</name>
</gene>
<dbReference type="RefSeq" id="WP_012638730.1">
    <property type="nucleotide sequence ID" value="NC_011901.1"/>
</dbReference>
<reference evidence="2 3" key="1">
    <citation type="journal article" date="2011" name="Stand. Genomic Sci.">
        <title>Complete genome sequence of 'Thioalkalivibrio sulfidophilus' HL-EbGr7.</title>
        <authorList>
            <person name="Muyzer G."/>
            <person name="Sorokin D.Y."/>
            <person name="Mavromatis K."/>
            <person name="Lapidus A."/>
            <person name="Clum A."/>
            <person name="Ivanova N."/>
            <person name="Pati A."/>
            <person name="d'Haeseleer P."/>
            <person name="Woyke T."/>
            <person name="Kyrpides N.C."/>
        </authorList>
    </citation>
    <scope>NUCLEOTIDE SEQUENCE [LARGE SCALE GENOMIC DNA]</scope>
    <source>
        <strain evidence="2 3">HL-EbGR7</strain>
    </source>
</reference>
<dbReference type="STRING" id="396588.Tgr7_2172"/>
<dbReference type="Gene3D" id="2.10.109.10">
    <property type="entry name" value="Umud Fragment, subunit A"/>
    <property type="match status" value="1"/>
</dbReference>
<dbReference type="HOGENOM" id="CLU_162080_0_0_6"/>
<protein>
    <recommendedName>
        <fullName evidence="1">Peptidase S24/S26A/S26B/S26C domain-containing protein</fullName>
    </recommendedName>
</protein>
<dbReference type="eggNOG" id="COG2932">
    <property type="taxonomic scope" value="Bacteria"/>
</dbReference>
<dbReference type="CDD" id="cd06529">
    <property type="entry name" value="S24_LexA-like"/>
    <property type="match status" value="1"/>
</dbReference>
<dbReference type="SUPFAM" id="SSF51306">
    <property type="entry name" value="LexA/Signal peptidase"/>
    <property type="match status" value="1"/>
</dbReference>
<proteinExistence type="predicted"/>
<evidence type="ECO:0000313" key="2">
    <source>
        <dbReference type="EMBL" id="ACL73252.1"/>
    </source>
</evidence>